<sequence>MSTTFRQALIPAPRAEITIRSTASRAARPPVWSVEWTSSERVFRVDGHEYRREQVALLQPRQRIVRSVLTSDYEVVEVLELVG</sequence>
<organism evidence="1 2">
    <name type="scientific">Nocardioides zhouii</name>
    <dbReference type="NCBI Taxonomy" id="1168729"/>
    <lineage>
        <taxon>Bacteria</taxon>
        <taxon>Bacillati</taxon>
        <taxon>Actinomycetota</taxon>
        <taxon>Actinomycetes</taxon>
        <taxon>Propionibacteriales</taxon>
        <taxon>Nocardioidaceae</taxon>
        <taxon>Nocardioides</taxon>
    </lineage>
</organism>
<dbReference type="Proteomes" id="UP000291101">
    <property type="component" value="Unassembled WGS sequence"/>
</dbReference>
<proteinExistence type="predicted"/>
<dbReference type="EMBL" id="SDWV01000019">
    <property type="protein sequence ID" value="RYC05876.1"/>
    <property type="molecule type" value="Genomic_DNA"/>
</dbReference>
<protein>
    <submittedName>
        <fullName evidence="1">Uncharacterized protein</fullName>
    </submittedName>
</protein>
<keyword evidence="2" id="KW-1185">Reference proteome</keyword>
<evidence type="ECO:0000313" key="1">
    <source>
        <dbReference type="EMBL" id="RYC05876.1"/>
    </source>
</evidence>
<evidence type="ECO:0000313" key="2">
    <source>
        <dbReference type="Proteomes" id="UP000291101"/>
    </source>
</evidence>
<dbReference type="OrthoDB" id="9992750at2"/>
<comment type="caution">
    <text evidence="1">The sequence shown here is derived from an EMBL/GenBank/DDBJ whole genome shotgun (WGS) entry which is preliminary data.</text>
</comment>
<gene>
    <name evidence="1" type="ORF">EUA94_16610</name>
</gene>
<dbReference type="RefSeq" id="WP_129428012.1">
    <property type="nucleotide sequence ID" value="NZ_SDWV01000019.1"/>
</dbReference>
<reference evidence="1 2" key="1">
    <citation type="submission" date="2019-01" db="EMBL/GenBank/DDBJ databases">
        <title>Novel species of Nocardioides.</title>
        <authorList>
            <person name="Liu Q."/>
            <person name="X Y.-H."/>
        </authorList>
    </citation>
    <scope>NUCLEOTIDE SEQUENCE [LARGE SCALE GENOMIC DNA]</scope>
    <source>
        <strain evidence="1 2">HLT2-9</strain>
    </source>
</reference>
<accession>A0A4Q2SJU5</accession>
<name>A0A4Q2SJU5_9ACTN</name>
<dbReference type="AlphaFoldDB" id="A0A4Q2SJU5"/>